<keyword evidence="1" id="KW-1133">Transmembrane helix</keyword>
<evidence type="ECO:0000313" key="2">
    <source>
        <dbReference type="EMBL" id="MBB3174414.1"/>
    </source>
</evidence>
<name>A0A839V1L5_9PROT</name>
<feature type="transmembrane region" description="Helical" evidence="1">
    <location>
        <begin position="30"/>
        <end position="49"/>
    </location>
</feature>
<keyword evidence="4" id="KW-1185">Reference proteome</keyword>
<proteinExistence type="predicted"/>
<evidence type="ECO:0000313" key="5">
    <source>
        <dbReference type="Proteomes" id="UP000565205"/>
    </source>
</evidence>
<dbReference type="RefSeq" id="WP_176623118.1">
    <property type="nucleotide sequence ID" value="NZ_JABXXQ010000089.1"/>
</dbReference>
<keyword evidence="1" id="KW-0812">Transmembrane</keyword>
<organism evidence="2 4">
    <name type="scientific">Endobacter medicaginis</name>
    <dbReference type="NCBI Taxonomy" id="1181271"/>
    <lineage>
        <taxon>Bacteria</taxon>
        <taxon>Pseudomonadati</taxon>
        <taxon>Pseudomonadota</taxon>
        <taxon>Alphaproteobacteria</taxon>
        <taxon>Acetobacterales</taxon>
        <taxon>Acetobacteraceae</taxon>
        <taxon>Endobacter</taxon>
    </lineage>
</organism>
<dbReference type="EMBL" id="JACHXV010000007">
    <property type="protein sequence ID" value="MBB3174414.1"/>
    <property type="molecule type" value="Genomic_DNA"/>
</dbReference>
<evidence type="ECO:0000313" key="3">
    <source>
        <dbReference type="EMBL" id="NVN29971.1"/>
    </source>
</evidence>
<keyword evidence="1" id="KW-0472">Membrane</keyword>
<protein>
    <submittedName>
        <fullName evidence="2">Uncharacterized protein</fullName>
    </submittedName>
</protein>
<evidence type="ECO:0000313" key="4">
    <source>
        <dbReference type="Proteomes" id="UP000557688"/>
    </source>
</evidence>
<evidence type="ECO:0000256" key="1">
    <source>
        <dbReference type="SAM" id="Phobius"/>
    </source>
</evidence>
<reference evidence="2 4" key="2">
    <citation type="submission" date="2020-08" db="EMBL/GenBank/DDBJ databases">
        <title>Genomic Encyclopedia of Type Strains, Phase III (KMG-III): the genomes of soil and plant-associated and newly described type strains.</title>
        <authorList>
            <person name="Whitman W."/>
        </authorList>
    </citation>
    <scope>NUCLEOTIDE SEQUENCE [LARGE SCALE GENOMIC DNA]</scope>
    <source>
        <strain evidence="2 4">CECT 8088</strain>
    </source>
</reference>
<gene>
    <name evidence="2" type="ORF">FHR90_002255</name>
    <name evidence="3" type="ORF">HUK83_06430</name>
</gene>
<dbReference type="Proteomes" id="UP000557688">
    <property type="component" value="Unassembled WGS sequence"/>
</dbReference>
<accession>A0A839V1L5</accession>
<dbReference type="AlphaFoldDB" id="A0A839V1L5"/>
<dbReference type="EMBL" id="JABXXQ010000089">
    <property type="protein sequence ID" value="NVN29971.1"/>
    <property type="molecule type" value="Genomic_DNA"/>
</dbReference>
<sequence length="61" mass="6836">MNKLVISVVLVFALVTVAVGRLLSVGWFNIIAVIVFGGSWTAAICLYFGKEIWAWFDNRFL</sequence>
<comment type="caution">
    <text evidence="2">The sequence shown here is derived from an EMBL/GenBank/DDBJ whole genome shotgun (WGS) entry which is preliminary data.</text>
</comment>
<dbReference type="Proteomes" id="UP000565205">
    <property type="component" value="Unassembled WGS sequence"/>
</dbReference>
<reference evidence="3 5" key="1">
    <citation type="submission" date="2020-06" db="EMBL/GenBank/DDBJ databases">
        <title>Description of novel acetic acid bacteria.</title>
        <authorList>
            <person name="Sombolestani A."/>
        </authorList>
    </citation>
    <scope>NUCLEOTIDE SEQUENCE [LARGE SCALE GENOMIC DNA]</scope>
    <source>
        <strain evidence="3 5">LMG 26838</strain>
    </source>
</reference>